<feature type="region of interest" description="Disordered" evidence="2">
    <location>
        <begin position="141"/>
        <end position="172"/>
    </location>
</feature>
<evidence type="ECO:0000256" key="1">
    <source>
        <dbReference type="SAM" id="Coils"/>
    </source>
</evidence>
<feature type="compositionally biased region" description="Acidic residues" evidence="2">
    <location>
        <begin position="257"/>
        <end position="275"/>
    </location>
</feature>
<feature type="region of interest" description="Disordered" evidence="2">
    <location>
        <begin position="245"/>
        <end position="275"/>
    </location>
</feature>
<feature type="compositionally biased region" description="Pro residues" evidence="2">
    <location>
        <begin position="794"/>
        <end position="803"/>
    </location>
</feature>
<dbReference type="SUPFAM" id="SSF50494">
    <property type="entry name" value="Trypsin-like serine proteases"/>
    <property type="match status" value="1"/>
</dbReference>
<keyword evidence="1" id="KW-0175">Coiled coil</keyword>
<feature type="compositionally biased region" description="Polar residues" evidence="2">
    <location>
        <begin position="781"/>
        <end position="791"/>
    </location>
</feature>
<feature type="region of interest" description="Disordered" evidence="2">
    <location>
        <begin position="776"/>
        <end position="804"/>
    </location>
</feature>
<feature type="coiled-coil region" evidence="1">
    <location>
        <begin position="651"/>
        <end position="699"/>
    </location>
</feature>
<evidence type="ECO:0000313" key="4">
    <source>
        <dbReference type="Proteomes" id="UP000054516"/>
    </source>
</evidence>
<dbReference type="OrthoDB" id="409136at2759"/>
<gene>
    <name evidence="3" type="ORF">SAMD00023353_0202630</name>
</gene>
<organism evidence="3">
    <name type="scientific">Rosellinia necatrix</name>
    <name type="common">White root-rot fungus</name>
    <dbReference type="NCBI Taxonomy" id="77044"/>
    <lineage>
        <taxon>Eukaryota</taxon>
        <taxon>Fungi</taxon>
        <taxon>Dikarya</taxon>
        <taxon>Ascomycota</taxon>
        <taxon>Pezizomycotina</taxon>
        <taxon>Sordariomycetes</taxon>
        <taxon>Xylariomycetidae</taxon>
        <taxon>Xylariales</taxon>
        <taxon>Xylariaceae</taxon>
        <taxon>Rosellinia</taxon>
    </lineage>
</organism>
<protein>
    <submittedName>
        <fullName evidence="3">Putative PNG1 protein</fullName>
    </submittedName>
</protein>
<evidence type="ECO:0000256" key="2">
    <source>
        <dbReference type="SAM" id="MobiDB-lite"/>
    </source>
</evidence>
<name>A0A1S7ULS0_ROSNE</name>
<dbReference type="AlphaFoldDB" id="A0A1S7ULS0"/>
<feature type="compositionally biased region" description="Acidic residues" evidence="2">
    <location>
        <begin position="159"/>
        <end position="172"/>
    </location>
</feature>
<dbReference type="STRING" id="77044.A0A1S7ULS0"/>
<dbReference type="InterPro" id="IPR009003">
    <property type="entry name" value="Peptidase_S1_PA"/>
</dbReference>
<dbReference type="Proteomes" id="UP000054516">
    <property type="component" value="Unassembled WGS sequence"/>
</dbReference>
<reference evidence="3" key="1">
    <citation type="submission" date="2016-03" db="EMBL/GenBank/DDBJ databases">
        <title>Draft genome sequence of Rosellinia necatrix.</title>
        <authorList>
            <person name="Kanematsu S."/>
        </authorList>
    </citation>
    <scope>NUCLEOTIDE SEQUENCE [LARGE SCALE GENOMIC DNA]</scope>
    <source>
        <strain evidence="3">W97</strain>
    </source>
</reference>
<evidence type="ECO:0000313" key="3">
    <source>
        <dbReference type="EMBL" id="GAP83385.2"/>
    </source>
</evidence>
<keyword evidence="4" id="KW-1185">Reference proteome</keyword>
<accession>A0A1S7ULS0</accession>
<feature type="region of interest" description="Disordered" evidence="2">
    <location>
        <begin position="312"/>
        <end position="336"/>
    </location>
</feature>
<feature type="compositionally biased region" description="Low complexity" evidence="2">
    <location>
        <begin position="246"/>
        <end position="256"/>
    </location>
</feature>
<sequence>MMPNFLRPQTFPYASSSTGPYRGLLVRKYPCWDARGPARDLFMGEIAGKIKECLEQCLLESNSFVGFSLFMVGKLPEKTKPTIMIVSDDKIRRKAAFQTIKSRNIMSSYPGFEIGHCSVAAEFEDLRPLGLSTASSDASSASLTASFDPGPSSDHCSELEEDEEEEVEEEGEPGMDILTLLSTEVCAFGFPRGTEPTRLHFHTSPKLHLHSQDSASATCGGLFRFENGIYTLTMAHAILPARHTTASPKPAASEESSSSDDFEITGMDDWDDDDGDVKTLTAITSPGSRSASEFSDSEESLLRCYDSQMSSEIGTRTRRSTGPPIIYQEDSDLDGDIYAQENEDEDEGEDDEEEDGIEGCEWVGSVVAVDQILDIAVIKITPGISATGPSYVSPGMVMDINHYLRADSPANGGSNDTSIVIKTIHRSRHRGQRSLTPFYTRLPGTSTFLELFSANVHAPIRQGGSGSWAFNEAGELVGFVIAGNLETGSCLLLPAKSALTSIYSLLLSREEPVRVRPPIALSQAASPAVMFGSMRDDDDATVASSVPPPSIFSYRMDRGTSSTSALSTIAASHEHEPENWYTRRSLPRGDAGQTGYFASKGNFLEDQIARLRRELERAWEIIKEKDEQLQRFITRDARYNPGDKDDQQSGLKALQREMETNRGLIEEARAMWREQVTANEVLNQENKELRKGISKAIEETNQVHEVTKKTHDPGEVAKIFPFTPITVSSDDRLLKITTNLEYVLFDNSAKDKVKPEFEKSSRSALMSIPPFPGPGIAPRSGDTTPQLSALVTPTPIPRTPIPRTPKEERRILTPRSRLKSLPMTLKGQSPSLSDIGKGIETVVEVDEEDDEINEISETGKPTTTGPIASKSSAQIRPFDSGDLLRAIVLDDPVNVDARTPRLTARNDSWEEVRDRDKDG</sequence>
<proteinExistence type="predicted"/>
<dbReference type="EMBL" id="DF977447">
    <property type="protein sequence ID" value="GAP83385.2"/>
    <property type="molecule type" value="Genomic_DNA"/>
</dbReference>